<comment type="caution">
    <text evidence="8">The sequence shown here is derived from an EMBL/GenBank/DDBJ whole genome shotgun (WGS) entry which is preliminary data.</text>
</comment>
<dbReference type="PROSITE" id="PS52019">
    <property type="entry name" value="PKS_MFAS_DH"/>
    <property type="match status" value="1"/>
</dbReference>
<dbReference type="InterPro" id="IPR014030">
    <property type="entry name" value="Ketoacyl_synth_N"/>
</dbReference>
<proteinExistence type="predicted"/>
<dbReference type="Pfam" id="PF21089">
    <property type="entry name" value="PKS_DH_N"/>
    <property type="match status" value="1"/>
</dbReference>
<dbReference type="SUPFAM" id="SSF52777">
    <property type="entry name" value="CoA-dependent acyltransferases"/>
    <property type="match status" value="2"/>
</dbReference>
<dbReference type="InterPro" id="IPR009081">
    <property type="entry name" value="PP-bd_ACP"/>
</dbReference>
<dbReference type="InterPro" id="IPR036736">
    <property type="entry name" value="ACP-like_sf"/>
</dbReference>
<evidence type="ECO:0000313" key="9">
    <source>
        <dbReference type="Proteomes" id="UP000809910"/>
    </source>
</evidence>
<dbReference type="SMART" id="SM00825">
    <property type="entry name" value="PKS_KS"/>
    <property type="match status" value="1"/>
</dbReference>
<dbReference type="InterPro" id="IPR045851">
    <property type="entry name" value="AMP-bd_C_sf"/>
</dbReference>
<dbReference type="EMBL" id="JADWVN010000026">
    <property type="protein sequence ID" value="MBL7527605.1"/>
    <property type="molecule type" value="Genomic_DNA"/>
</dbReference>
<dbReference type="RefSeq" id="WP_203108973.1">
    <property type="nucleotide sequence ID" value="NZ_JADOBG010000010.1"/>
</dbReference>
<dbReference type="InterPro" id="IPR016039">
    <property type="entry name" value="Thiolase-like"/>
</dbReference>
<dbReference type="PANTHER" id="PTHR43775:SF37">
    <property type="entry name" value="SI:DKEY-61P9.11"/>
    <property type="match status" value="1"/>
</dbReference>
<evidence type="ECO:0000256" key="2">
    <source>
        <dbReference type="ARBA" id="ARBA00022553"/>
    </source>
</evidence>
<keyword evidence="2" id="KW-0597">Phosphoprotein</keyword>
<evidence type="ECO:0000259" key="6">
    <source>
        <dbReference type="PROSITE" id="PS52004"/>
    </source>
</evidence>
<accession>A0ABS1WE21</accession>
<feature type="domain" description="Ketosynthase family 3 (KS3)" evidence="6">
    <location>
        <begin position="1000"/>
        <end position="1407"/>
    </location>
</feature>
<evidence type="ECO:0000259" key="5">
    <source>
        <dbReference type="PROSITE" id="PS50075"/>
    </source>
</evidence>
<sequence length="1811" mass="202937">MYKLLEANSAEQLIWRRLLENPHDKSCTLSYRFLIKQILTPTQINEAIYRFLSAHKELNYRFYEHDGMVYKRFQPPSIEPVRELSGHDTSEKVLFHKPLAPLYEFQWQRSDEGLYLYVHLSHLIIDGSGFWLLVHELEAAFSGKQNPVHQEQPQKHSEDDSYWQHYLHNQSVHQAIPFLEHGATPQWISHDCLLSPELVRELINFKNSHSVSIFHVLSAALASTLHHYLKDDSSATIIRLAYYVKLNRQLNQFGCDINLLPLFVPCEDTQTLEQILQSIVATRKEQVTVQNRPLIQLLKYVDPIKNNNRPLLNVVVNESPGLVAQTKTAYFAEVISLDNQSAANTLSLVYTFDGEQLRIRFESNQGPLLQELLSQLAANCIKALALIVTKPQMHLGDVVFREEAQPVSKGALCNYSGSLFDAIASHNQKRRAVVDDRTTLSYEDLKERIHAVYRTLTTLDISLLTHGVALFLTRSSQLPIAMISTLAAKVPFIPIAENTPAAARDLLIKETQLKTIFVDTQTEQLLSEDEREALQVINLDLIKNVDSHLSMEPLLDNDIAYILFTSGSTGKPKGVMISYDNLNNFLCSMAVHPGFTQHDTLLALTAISFDISINELLLPLFCGGCVLIASTAVRSSHQILGEMINQDQVSVVQATPSTLNLLMQSQWIWHNKRTLRLWIGGEALSADLVTFFKRQNIEIYNMYGPTEATIWVSASLVHSASLISIGTPLANTSLYVLDSNGASMPLGMAGELVIEGKLVGQGYINYPANSFKDGENGLKRYHTGDKVIALAKDTLIYLNRYDEQVKVRGHRIELDEINSQIRKLIPNFIGLTLLVPEPEAHLCVYYTSPTHLNVDQLKESLNKILPGYKVPQRFHFLEAIPLTNNGKVDKKKLLAYEVEQQDCPLIDDKEPTTFEQKILRLITQHFNVTISDLERSLLEYGFNSLSFNQLSFLCDQHLDFTVSPHQFYHLNTIKKLTEYFQFNTISVAKDYSLMVSKKTQTRIAVIGYDALLPGGKNPTEFWESLLNQECLISDHKRPWLSSKERAGYIEKVEYFDRKFFNLSPIEVMHLDFRQRLLLQCAFRTLEHASISTTALDHKSVACFIAATGMDSILALSKHQIPAHPYTLSGNSLSMLANRLSFYFNWKGPSATVDTACSGSLAALARAMDSLVLGKADLCFVGSANLILDNEFTDALQAGRFLSPQYQCASFLEHADGYVRGEGVLGFLLKPLEQAVEDGDVIHAVIHHVVENHGGRSASLTSPNQQAQTDLLTRAYPKELAQNLSFVETHGTGTKLGDPIEIDALKEFEQLSLGDNQHESIYLGALKQNIGHLEASAGFASLLKIILAMKHQCLPANVLSETLNTSINLTNSRFKLSSNTIPWVAKNLTAGVSSFGFGGSNAHVVLSNYDEVELCRDLDQDVFLPIVLSAKTKGALRARLNNLLNDLASDVPLLDIAYSLAVGRTHFECRTAVLAQNKQQLVEELKELLATEQLQKPIEGRSAALDDYLAGNPVDWESLFSSFKAKRVALSPYVFDTEPYVHKTFASSTNLISKIKFTPINANHYSIIISSDHPFLAQHRVFNHKVLPGVAYIDFVLSLLSKDISNKALCLENLRWLQPAVCEEESLCLNLELGLNAFKFSNLDNQILATGDYSWLEKESVLTQPWFEKTQSELRKSVLNESLAAYVYNRFKQLGIEYGAYFQGISSISCTENVALTQIVIEPQGSCIGLLDAAFQSGMAINLAETQAGLMPFSLGRIIILEPNKLRLVQKSHVYTLKNSPFRTNFVICDEYDNPLCILVDLGVKASNLPLS</sequence>
<feature type="active site" description="Proton donor; for dehydratase activity" evidence="4">
    <location>
        <position position="1731"/>
    </location>
</feature>
<feature type="domain" description="PKS/mFAS DH" evidence="7">
    <location>
        <begin position="1541"/>
        <end position="1811"/>
    </location>
</feature>
<dbReference type="InterPro" id="IPR042099">
    <property type="entry name" value="ANL_N_sf"/>
</dbReference>
<feature type="region of interest" description="C-terminal hotdog fold" evidence="4">
    <location>
        <begin position="1678"/>
        <end position="1811"/>
    </location>
</feature>
<dbReference type="InterPro" id="IPR001242">
    <property type="entry name" value="Condensation_dom"/>
</dbReference>
<dbReference type="Pfam" id="PF02801">
    <property type="entry name" value="Ketoacyl-synt_C"/>
    <property type="match status" value="1"/>
</dbReference>
<dbReference type="Gene3D" id="3.30.559.30">
    <property type="entry name" value="Nonribosomal peptide synthetase, condensation domain"/>
    <property type="match status" value="1"/>
</dbReference>
<evidence type="ECO:0000256" key="1">
    <source>
        <dbReference type="ARBA" id="ARBA00022450"/>
    </source>
</evidence>
<dbReference type="PROSITE" id="PS00455">
    <property type="entry name" value="AMP_BINDING"/>
    <property type="match status" value="1"/>
</dbReference>
<evidence type="ECO:0000256" key="4">
    <source>
        <dbReference type="PROSITE-ProRule" id="PRU01363"/>
    </source>
</evidence>
<dbReference type="PANTHER" id="PTHR43775">
    <property type="entry name" value="FATTY ACID SYNTHASE"/>
    <property type="match status" value="1"/>
</dbReference>
<dbReference type="Pfam" id="PF00668">
    <property type="entry name" value="Condensation"/>
    <property type="match status" value="1"/>
</dbReference>
<keyword evidence="9" id="KW-1185">Reference proteome</keyword>
<dbReference type="InterPro" id="IPR050091">
    <property type="entry name" value="PKS_NRPS_Biosynth_Enz"/>
</dbReference>
<dbReference type="SUPFAM" id="SSF47336">
    <property type="entry name" value="ACP-like"/>
    <property type="match status" value="1"/>
</dbReference>
<feature type="region of interest" description="N-terminal hotdog fold" evidence="4">
    <location>
        <begin position="1541"/>
        <end position="1667"/>
    </location>
</feature>
<dbReference type="Gene3D" id="3.30.70.3290">
    <property type="match status" value="1"/>
</dbReference>
<dbReference type="InterPro" id="IPR020845">
    <property type="entry name" value="AMP-binding_CS"/>
</dbReference>
<gene>
    <name evidence="8" type="ORF">I5282_13635</name>
</gene>
<dbReference type="InterPro" id="IPR023213">
    <property type="entry name" value="CAT-like_dom_sf"/>
</dbReference>
<keyword evidence="3" id="KW-0808">Transferase</keyword>
<dbReference type="InterPro" id="IPR049900">
    <property type="entry name" value="PKS_mFAS_DH"/>
</dbReference>
<dbReference type="Pfam" id="PF00501">
    <property type="entry name" value="AMP-binding"/>
    <property type="match status" value="1"/>
</dbReference>
<dbReference type="Gene3D" id="3.30.300.30">
    <property type="match status" value="1"/>
</dbReference>
<dbReference type="Gene3D" id="3.30.559.10">
    <property type="entry name" value="Chloramphenicol acetyltransferase-like domain"/>
    <property type="match status" value="1"/>
</dbReference>
<evidence type="ECO:0000313" key="8">
    <source>
        <dbReference type="EMBL" id="MBL7527605.1"/>
    </source>
</evidence>
<dbReference type="CDD" id="cd00833">
    <property type="entry name" value="PKS"/>
    <property type="match status" value="1"/>
</dbReference>
<evidence type="ECO:0000256" key="3">
    <source>
        <dbReference type="ARBA" id="ARBA00022679"/>
    </source>
</evidence>
<dbReference type="Gene3D" id="3.10.129.110">
    <property type="entry name" value="Polyketide synthase dehydratase"/>
    <property type="match status" value="1"/>
</dbReference>
<dbReference type="Pfam" id="PF14765">
    <property type="entry name" value="PS-DH"/>
    <property type="match status" value="1"/>
</dbReference>
<feature type="active site" description="Proton acceptor; for dehydratase activity" evidence="4">
    <location>
        <position position="1578"/>
    </location>
</feature>
<dbReference type="InterPro" id="IPR049552">
    <property type="entry name" value="PKS_DH_N"/>
</dbReference>
<dbReference type="Proteomes" id="UP000809910">
    <property type="component" value="Unassembled WGS sequence"/>
</dbReference>
<reference evidence="8 9" key="1">
    <citation type="submission" date="2020-12" db="EMBL/GenBank/DDBJ databases">
        <title>WGS of Legionella: environmental sample.</title>
        <authorList>
            <person name="Cristino S."/>
            <person name="Girolamini L."/>
            <person name="Salaris S."/>
            <person name="Pascale M.R."/>
            <person name="Mazzotta M."/>
            <person name="Orsini M."/>
            <person name="Grottola A."/>
        </authorList>
    </citation>
    <scope>NUCLEOTIDE SEQUENCE [LARGE SCALE GENOMIC DNA]</scope>
    <source>
        <strain evidence="8 9">30cs62</strain>
    </source>
</reference>
<dbReference type="SUPFAM" id="SSF53901">
    <property type="entry name" value="Thiolase-like"/>
    <property type="match status" value="1"/>
</dbReference>
<dbReference type="InterPro" id="IPR049551">
    <property type="entry name" value="PKS_DH_C"/>
</dbReference>
<keyword evidence="1" id="KW-0596">Phosphopantetheine</keyword>
<dbReference type="PROSITE" id="PS52004">
    <property type="entry name" value="KS3_2"/>
    <property type="match status" value="1"/>
</dbReference>
<dbReference type="Pfam" id="PF00109">
    <property type="entry name" value="ketoacyl-synt"/>
    <property type="match status" value="1"/>
</dbReference>
<evidence type="ECO:0000259" key="7">
    <source>
        <dbReference type="PROSITE" id="PS52019"/>
    </source>
</evidence>
<dbReference type="InterPro" id="IPR042104">
    <property type="entry name" value="PKS_dehydratase_sf"/>
</dbReference>
<dbReference type="Gene3D" id="3.40.50.12780">
    <property type="entry name" value="N-terminal domain of ligase-like"/>
    <property type="match status" value="1"/>
</dbReference>
<dbReference type="InterPro" id="IPR014031">
    <property type="entry name" value="Ketoacyl_synth_C"/>
</dbReference>
<organism evidence="8 9">
    <name type="scientific">Legionella bononiensis</name>
    <dbReference type="NCBI Taxonomy" id="2793102"/>
    <lineage>
        <taxon>Bacteria</taxon>
        <taxon>Pseudomonadati</taxon>
        <taxon>Pseudomonadota</taxon>
        <taxon>Gammaproteobacteria</taxon>
        <taxon>Legionellales</taxon>
        <taxon>Legionellaceae</taxon>
        <taxon>Legionella</taxon>
    </lineage>
</organism>
<dbReference type="Pfam" id="PF22621">
    <property type="entry name" value="CurL-like_PKS_C"/>
    <property type="match status" value="1"/>
</dbReference>
<dbReference type="InterPro" id="IPR000873">
    <property type="entry name" value="AMP-dep_synth/lig_dom"/>
</dbReference>
<name>A0ABS1WE21_9GAMM</name>
<protein>
    <submittedName>
        <fullName evidence="8">AMP-binding protein</fullName>
    </submittedName>
</protein>
<dbReference type="InterPro" id="IPR020841">
    <property type="entry name" value="PKS_Beta-ketoAc_synthase_dom"/>
</dbReference>
<feature type="domain" description="Carrier" evidence="5">
    <location>
        <begin position="909"/>
        <end position="984"/>
    </location>
</feature>
<dbReference type="Gene3D" id="3.40.47.10">
    <property type="match status" value="1"/>
</dbReference>
<dbReference type="PROSITE" id="PS50075">
    <property type="entry name" value="CARRIER"/>
    <property type="match status" value="1"/>
</dbReference>
<dbReference type="Pfam" id="PF00550">
    <property type="entry name" value="PP-binding"/>
    <property type="match status" value="1"/>
</dbReference>
<dbReference type="SUPFAM" id="SSF56801">
    <property type="entry name" value="Acetyl-CoA synthetase-like"/>
    <property type="match status" value="1"/>
</dbReference>